<dbReference type="InterPro" id="IPR001602">
    <property type="entry name" value="UPF0047_YjbQ-like"/>
</dbReference>
<dbReference type="Pfam" id="PF01894">
    <property type="entry name" value="YjbQ"/>
    <property type="match status" value="1"/>
</dbReference>
<protein>
    <submittedName>
        <fullName evidence="2">Secondary thiamine-phosphate synthase enzyme YjbQ</fullName>
    </submittedName>
</protein>
<dbReference type="InterPro" id="IPR035917">
    <property type="entry name" value="YjbQ-like_sf"/>
</dbReference>
<evidence type="ECO:0000256" key="1">
    <source>
        <dbReference type="ARBA" id="ARBA00005534"/>
    </source>
</evidence>
<evidence type="ECO:0000313" key="2">
    <source>
        <dbReference type="EMBL" id="MCQ4950076.1"/>
    </source>
</evidence>
<evidence type="ECO:0000313" key="3">
    <source>
        <dbReference type="Proteomes" id="UP001205063"/>
    </source>
</evidence>
<organism evidence="2 3">
    <name type="scientific">Bittarella massiliensis</name>
    <name type="common">ex Durand et al. 2017</name>
    <dbReference type="NCBI Taxonomy" id="1720313"/>
    <lineage>
        <taxon>Bacteria</taxon>
        <taxon>Bacillati</taxon>
        <taxon>Bacillota</taxon>
        <taxon>Clostridia</taxon>
        <taxon>Eubacteriales</taxon>
        <taxon>Oscillospiraceae</taxon>
        <taxon>Bittarella (ex Durand et al. 2017)</taxon>
    </lineage>
</organism>
<dbReference type="PANTHER" id="PTHR30615">
    <property type="entry name" value="UNCHARACTERIZED PROTEIN YJBQ-RELATED"/>
    <property type="match status" value="1"/>
</dbReference>
<comment type="caution">
    <text evidence="2">The sequence shown here is derived from an EMBL/GenBank/DDBJ whole genome shotgun (WGS) entry which is preliminary data.</text>
</comment>
<dbReference type="PANTHER" id="PTHR30615:SF8">
    <property type="entry name" value="UPF0047 PROTEIN C4A8.02C"/>
    <property type="match status" value="1"/>
</dbReference>
<gene>
    <name evidence="2" type="ORF">NE646_10425</name>
</gene>
<accession>A0AAW5KAW2</accession>
<dbReference type="Proteomes" id="UP001205063">
    <property type="component" value="Unassembled WGS sequence"/>
</dbReference>
<sequence>MKAVFETIQLQTQHHKAYDITAQVKEIVERSGVKDGICTVFCPETTAGICIHSFWDPLGWDDMMDDIQRAFPATVDYRQRTPSAYTAAAATKASLMGGVQSLIVRDGALAFGSSQGILLAEFDGPCRCRRVCVNVME</sequence>
<dbReference type="Gene3D" id="2.60.120.460">
    <property type="entry name" value="YjbQ-like"/>
    <property type="match status" value="1"/>
</dbReference>
<name>A0AAW5KAW2_9FIRM</name>
<dbReference type="NCBIfam" id="TIGR00149">
    <property type="entry name" value="TIGR00149_YjbQ"/>
    <property type="match status" value="1"/>
</dbReference>
<reference evidence="2" key="1">
    <citation type="submission" date="2022-06" db="EMBL/GenBank/DDBJ databases">
        <title>Isolation of gut microbiota from human fecal samples.</title>
        <authorList>
            <person name="Pamer E.G."/>
            <person name="Barat B."/>
            <person name="Waligurski E."/>
            <person name="Medina S."/>
            <person name="Paddock L."/>
            <person name="Mostad J."/>
        </authorList>
    </citation>
    <scope>NUCLEOTIDE SEQUENCE</scope>
    <source>
        <strain evidence="2">DFI.7.96</strain>
    </source>
</reference>
<proteinExistence type="inferred from homology"/>
<comment type="similarity">
    <text evidence="1">Belongs to the UPF0047 family.</text>
</comment>
<dbReference type="EMBL" id="JANGAB010000006">
    <property type="protein sequence ID" value="MCQ4950076.1"/>
    <property type="molecule type" value="Genomic_DNA"/>
</dbReference>
<dbReference type="SUPFAM" id="SSF111038">
    <property type="entry name" value="YjbQ-like"/>
    <property type="match status" value="1"/>
</dbReference>
<dbReference type="AlphaFoldDB" id="A0AAW5KAW2"/>
<dbReference type="RefSeq" id="WP_185914737.1">
    <property type="nucleotide sequence ID" value="NZ_JACMSD010000001.1"/>
</dbReference>